<evidence type="ECO:0000256" key="1">
    <source>
        <dbReference type="ARBA" id="ARBA00023015"/>
    </source>
</evidence>
<dbReference type="Gene3D" id="2.60.120.10">
    <property type="entry name" value="Jelly Rolls"/>
    <property type="match status" value="1"/>
</dbReference>
<dbReference type="InterPro" id="IPR003313">
    <property type="entry name" value="AraC-bd"/>
</dbReference>
<dbReference type="Gene3D" id="1.10.10.60">
    <property type="entry name" value="Homeodomain-like"/>
    <property type="match status" value="2"/>
</dbReference>
<proteinExistence type="predicted"/>
<dbReference type="SUPFAM" id="SSF46689">
    <property type="entry name" value="Homeodomain-like"/>
    <property type="match status" value="2"/>
</dbReference>
<dbReference type="PANTHER" id="PTHR43280">
    <property type="entry name" value="ARAC-FAMILY TRANSCRIPTIONAL REGULATOR"/>
    <property type="match status" value="1"/>
</dbReference>
<name>A0ABR7M7G5_9BACT</name>
<keyword evidence="2" id="KW-0238">DNA-binding</keyword>
<evidence type="ECO:0000313" key="5">
    <source>
        <dbReference type="EMBL" id="MBC6490583.1"/>
    </source>
</evidence>
<dbReference type="PANTHER" id="PTHR43280:SF27">
    <property type="entry name" value="TRANSCRIPTIONAL REGULATOR MTLR"/>
    <property type="match status" value="1"/>
</dbReference>
<sequence>MKPLIEKLPTGRDHSFVARSYRTPHFEVPWHQHPELELILFTEGEGNAFVGNHVGEFATGDIYFLGSNLPHTFQKADPDLVTSAMVIQFLPNCWGDQLLEMPESRDINRLFGHASVGLKLKGSTIEKITPLLRELEFTNGFNRIILLWQCLQCIASAKEYEELSTHEMGALQVKQQARIDLIFQYTIDHYAQNITLDEIASYAGMSVPAFCNYFRKSTKKTYIEFLNEVRIGKACQQLIDTQKSISEIAYENGYNTLANFNKQFLKVRSMQPSQYRKVFSASAEAQASGLEFSGKIYS</sequence>
<dbReference type="RefSeq" id="WP_187255877.1">
    <property type="nucleotide sequence ID" value="NZ_JBHULF010000006.1"/>
</dbReference>
<dbReference type="InterPro" id="IPR009057">
    <property type="entry name" value="Homeodomain-like_sf"/>
</dbReference>
<protein>
    <submittedName>
        <fullName evidence="5">AraC family transcriptional regulator</fullName>
    </submittedName>
</protein>
<dbReference type="PROSITE" id="PS01124">
    <property type="entry name" value="HTH_ARAC_FAMILY_2"/>
    <property type="match status" value="1"/>
</dbReference>
<keyword evidence="3" id="KW-0804">Transcription</keyword>
<dbReference type="EMBL" id="MBUA01000001">
    <property type="protein sequence ID" value="MBC6490583.1"/>
    <property type="molecule type" value="Genomic_DNA"/>
</dbReference>
<feature type="domain" description="HTH araC/xylS-type" evidence="4">
    <location>
        <begin position="180"/>
        <end position="278"/>
    </location>
</feature>
<organism evidence="5 6">
    <name type="scientific">Flavihumibacter stibioxidans</name>
    <dbReference type="NCBI Taxonomy" id="1834163"/>
    <lineage>
        <taxon>Bacteria</taxon>
        <taxon>Pseudomonadati</taxon>
        <taxon>Bacteroidota</taxon>
        <taxon>Chitinophagia</taxon>
        <taxon>Chitinophagales</taxon>
        <taxon>Chitinophagaceae</taxon>
        <taxon>Flavihumibacter</taxon>
    </lineage>
</organism>
<dbReference type="Proteomes" id="UP000765802">
    <property type="component" value="Unassembled WGS sequence"/>
</dbReference>
<comment type="caution">
    <text evidence="5">The sequence shown here is derived from an EMBL/GenBank/DDBJ whole genome shotgun (WGS) entry which is preliminary data.</text>
</comment>
<dbReference type="CDD" id="cd06976">
    <property type="entry name" value="cupin_MtlR-like_N"/>
    <property type="match status" value="1"/>
</dbReference>
<gene>
    <name evidence="5" type="ORF">BC349_06370</name>
</gene>
<reference evidence="5 6" key="1">
    <citation type="submission" date="2016-07" db="EMBL/GenBank/DDBJ databases">
        <title>Genome analysis of Flavihumibacter stibioxidans YS-17.</title>
        <authorList>
            <person name="Shi K."/>
            <person name="Han Y."/>
            <person name="Wang G."/>
        </authorList>
    </citation>
    <scope>NUCLEOTIDE SEQUENCE [LARGE SCALE GENOMIC DNA]</scope>
    <source>
        <strain evidence="5 6">YS-17</strain>
    </source>
</reference>
<evidence type="ECO:0000256" key="3">
    <source>
        <dbReference type="ARBA" id="ARBA00023163"/>
    </source>
</evidence>
<dbReference type="InterPro" id="IPR014710">
    <property type="entry name" value="RmlC-like_jellyroll"/>
</dbReference>
<keyword evidence="6" id="KW-1185">Reference proteome</keyword>
<dbReference type="SMART" id="SM00342">
    <property type="entry name" value="HTH_ARAC"/>
    <property type="match status" value="1"/>
</dbReference>
<dbReference type="Pfam" id="PF12833">
    <property type="entry name" value="HTH_18"/>
    <property type="match status" value="1"/>
</dbReference>
<keyword evidence="1" id="KW-0805">Transcription regulation</keyword>
<evidence type="ECO:0000256" key="2">
    <source>
        <dbReference type="ARBA" id="ARBA00023125"/>
    </source>
</evidence>
<dbReference type="Pfam" id="PF02311">
    <property type="entry name" value="AraC_binding"/>
    <property type="match status" value="1"/>
</dbReference>
<dbReference type="SUPFAM" id="SSF51182">
    <property type="entry name" value="RmlC-like cupins"/>
    <property type="match status" value="1"/>
</dbReference>
<accession>A0ABR7M7G5</accession>
<evidence type="ECO:0000313" key="6">
    <source>
        <dbReference type="Proteomes" id="UP000765802"/>
    </source>
</evidence>
<dbReference type="InterPro" id="IPR011051">
    <property type="entry name" value="RmlC_Cupin_sf"/>
</dbReference>
<dbReference type="InterPro" id="IPR018060">
    <property type="entry name" value="HTH_AraC"/>
</dbReference>
<evidence type="ECO:0000259" key="4">
    <source>
        <dbReference type="PROSITE" id="PS01124"/>
    </source>
</evidence>